<name>F8L430_SIMNZ</name>
<keyword evidence="2" id="KW-1185">Reference proteome</keyword>
<dbReference type="STRING" id="331113.SNE_A21840"/>
<proteinExistence type="predicted"/>
<dbReference type="HOGENOM" id="CLU_3348675_0_0_0"/>
<evidence type="ECO:0000313" key="1">
    <source>
        <dbReference type="EMBL" id="CCB90061.1"/>
    </source>
</evidence>
<evidence type="ECO:0000313" key="2">
    <source>
        <dbReference type="Proteomes" id="UP000000496"/>
    </source>
</evidence>
<dbReference type="KEGG" id="sng:SNE_A21840"/>
<dbReference type="Proteomes" id="UP000000496">
    <property type="component" value="Chromosome gsn.131"/>
</dbReference>
<sequence>MKNFVFVLLRYLIACIGSQRLFSLEGLLQLVLIDDTP</sequence>
<dbReference type="EMBL" id="FR872582">
    <property type="protein sequence ID" value="CCB90061.1"/>
    <property type="molecule type" value="Genomic_DNA"/>
</dbReference>
<protein>
    <submittedName>
        <fullName evidence="1">Uncharacterized protein</fullName>
    </submittedName>
</protein>
<organism evidence="1 2">
    <name type="scientific">Simkania negevensis (strain ATCC VR-1471 / DSM 27360 / Z)</name>
    <dbReference type="NCBI Taxonomy" id="331113"/>
    <lineage>
        <taxon>Bacteria</taxon>
        <taxon>Pseudomonadati</taxon>
        <taxon>Chlamydiota</taxon>
        <taxon>Chlamydiia</taxon>
        <taxon>Parachlamydiales</taxon>
        <taxon>Simkaniaceae</taxon>
        <taxon>Simkania</taxon>
    </lineage>
</organism>
<reference evidence="1 2" key="2">
    <citation type="journal article" date="2011" name="Mol. Biol. Evol.">
        <title>Unity in variety--the pan-genome of the Chlamydiae.</title>
        <authorList>
            <person name="Collingro A."/>
            <person name="Tischler P."/>
            <person name="Weinmaier T."/>
            <person name="Penz T."/>
            <person name="Heinz E."/>
            <person name="Brunham R.C."/>
            <person name="Read T.D."/>
            <person name="Bavoil P.M."/>
            <person name="Sachse K."/>
            <person name="Kahane S."/>
            <person name="Friedman M.G."/>
            <person name="Rattei T."/>
            <person name="Myers G.S."/>
            <person name="Horn M."/>
        </authorList>
    </citation>
    <scope>NUCLEOTIDE SEQUENCE [LARGE SCALE GENOMIC DNA]</scope>
    <source>
        <strain evidence="2">ATCC VR-1471 / Z</strain>
    </source>
</reference>
<dbReference type="AlphaFoldDB" id="F8L430"/>
<accession>F8L430</accession>
<gene>
    <name evidence="1" type="ordered locus">SNE_A21840</name>
</gene>
<reference key="1">
    <citation type="journal article" date="2011" name="Mol. Biol. Evol.">
        <title>Unity in variety -- the pan-genome of the Chlamydiae.</title>
        <authorList>
            <person name="Collingro A."/>
            <person name="Tischler P."/>
            <person name="Weinmaier T."/>
            <person name="Penz T."/>
            <person name="Heinz E."/>
            <person name="Brunham R.C."/>
            <person name="Read T.D."/>
            <person name="Bavoil P.M."/>
            <person name="Sachse K."/>
            <person name="Kahane S."/>
            <person name="Friedman M.G."/>
            <person name="Rattei T."/>
            <person name="Myers G.S.A."/>
            <person name="Horn M."/>
        </authorList>
    </citation>
    <scope>NUCLEOTIDE SEQUENCE</scope>
    <source>
        <strain>Z</strain>
    </source>
</reference>